<evidence type="ECO:0000313" key="12">
    <source>
        <dbReference type="EMBL" id="VWB25835.1"/>
    </source>
</evidence>
<dbReference type="GO" id="GO:0030288">
    <property type="term" value="C:outer membrane-bounded periplasmic space"/>
    <property type="evidence" value="ECO:0007669"/>
    <property type="project" value="InterPro"/>
</dbReference>
<evidence type="ECO:0000256" key="9">
    <source>
        <dbReference type="SAM" id="MobiDB-lite"/>
    </source>
</evidence>
<dbReference type="PROSITE" id="PS00635">
    <property type="entry name" value="PILI_CHAPERONE"/>
    <property type="match status" value="1"/>
</dbReference>
<feature type="region of interest" description="Disordered" evidence="9">
    <location>
        <begin position="233"/>
        <end position="267"/>
    </location>
</feature>
<evidence type="ECO:0000256" key="4">
    <source>
        <dbReference type="ARBA" id="ARBA00022729"/>
    </source>
</evidence>
<dbReference type="InterPro" id="IPR016148">
    <property type="entry name" value="Pili_assmbl_chaperone_C"/>
</dbReference>
<proteinExistence type="inferred from homology"/>
<dbReference type="InterPro" id="IPR016147">
    <property type="entry name" value="Pili_assmbl_chaperone_N"/>
</dbReference>
<reference evidence="12 13" key="1">
    <citation type="submission" date="2019-09" db="EMBL/GenBank/DDBJ databases">
        <authorList>
            <person name="Depoorter E."/>
        </authorList>
    </citation>
    <scope>NUCLEOTIDE SEQUENCE [LARGE SCALE GENOMIC DNA]</scope>
    <source>
        <strain evidence="12">LMG 30113</strain>
    </source>
</reference>
<keyword evidence="7" id="KW-0393">Immunoglobulin domain</keyword>
<name>A0A6P2I587_9BURK</name>
<dbReference type="InterPro" id="IPR018046">
    <property type="entry name" value="Pili_assmbl_chaperone_CS"/>
</dbReference>
<dbReference type="RefSeq" id="WP_235215062.1">
    <property type="nucleotide sequence ID" value="NZ_CABVQD010000002.1"/>
</dbReference>
<evidence type="ECO:0000313" key="13">
    <source>
        <dbReference type="Proteomes" id="UP000494330"/>
    </source>
</evidence>
<dbReference type="PANTHER" id="PTHR30251:SF2">
    <property type="entry name" value="FIMBRIAL CHAPERONE YADV-RELATED"/>
    <property type="match status" value="1"/>
</dbReference>
<comment type="similarity">
    <text evidence="2 8">Belongs to the periplasmic pilus chaperone family.</text>
</comment>
<protein>
    <submittedName>
        <fullName evidence="12">Pilus assembly protein</fullName>
    </submittedName>
</protein>
<dbReference type="Pfam" id="PF02753">
    <property type="entry name" value="PapD_C"/>
    <property type="match status" value="1"/>
</dbReference>
<keyword evidence="6 8" id="KW-0143">Chaperone</keyword>
<feature type="compositionally biased region" description="Basic and acidic residues" evidence="9">
    <location>
        <begin position="253"/>
        <end position="267"/>
    </location>
</feature>
<dbReference type="EMBL" id="CABVQD010000002">
    <property type="protein sequence ID" value="VWB25835.1"/>
    <property type="molecule type" value="Genomic_DNA"/>
</dbReference>
<dbReference type="InterPro" id="IPR036316">
    <property type="entry name" value="Pili_assmbl_chap_C_dom_sf"/>
</dbReference>
<keyword evidence="13" id="KW-1185">Reference proteome</keyword>
<dbReference type="InterPro" id="IPR001829">
    <property type="entry name" value="Pili_assmbl_chaperone_bac"/>
</dbReference>
<comment type="subcellular location">
    <subcellularLocation>
        <location evidence="1 8">Periplasm</location>
    </subcellularLocation>
</comment>
<feature type="domain" description="Pili assembly chaperone C-terminal" evidence="11">
    <location>
        <begin position="197"/>
        <end position="256"/>
    </location>
</feature>
<dbReference type="PRINTS" id="PR00969">
    <property type="entry name" value="CHAPERONPILI"/>
</dbReference>
<sequence>MRVVFFHFASFPARRRPMPRGGRFLSGALRAALLAAAAIAPAIVSLPAQAALSVVGTRFIYPGGARAETITARNSGSTPLLVQIWLDDGNANADPSGLRVPFVVAPPLARLDPQHALAVRVRAVGDELPSDRESRFWINLLEVPPAGPADNMLRIAYRLRMKLLYRPRGIDGDPRDAPDRLTWTYPDARARPVLVSKNPTPFYVTLTRVVLQGRPVVLAGGAVDVEPFGRAEIPLDAPPGPPADDIVFDAVDDGGRPREHRGRLDAH</sequence>
<evidence type="ECO:0000259" key="10">
    <source>
        <dbReference type="Pfam" id="PF00345"/>
    </source>
</evidence>
<dbReference type="Pfam" id="PF00345">
    <property type="entry name" value="PapD_N"/>
    <property type="match status" value="1"/>
</dbReference>
<feature type="domain" description="Pili assembly chaperone N-terminal" evidence="10">
    <location>
        <begin position="52"/>
        <end position="170"/>
    </location>
</feature>
<evidence type="ECO:0000259" key="11">
    <source>
        <dbReference type="Pfam" id="PF02753"/>
    </source>
</evidence>
<evidence type="ECO:0000256" key="8">
    <source>
        <dbReference type="RuleBase" id="RU003918"/>
    </source>
</evidence>
<dbReference type="SUPFAM" id="SSF49584">
    <property type="entry name" value="Periplasmic chaperone C-domain"/>
    <property type="match status" value="1"/>
</dbReference>
<dbReference type="SUPFAM" id="SSF49354">
    <property type="entry name" value="PapD-like"/>
    <property type="match status" value="1"/>
</dbReference>
<evidence type="ECO:0000256" key="5">
    <source>
        <dbReference type="ARBA" id="ARBA00022764"/>
    </source>
</evidence>
<organism evidence="12 13">
    <name type="scientific">Burkholderia paludis</name>
    <dbReference type="NCBI Taxonomy" id="1506587"/>
    <lineage>
        <taxon>Bacteria</taxon>
        <taxon>Pseudomonadati</taxon>
        <taxon>Pseudomonadota</taxon>
        <taxon>Betaproteobacteria</taxon>
        <taxon>Burkholderiales</taxon>
        <taxon>Burkholderiaceae</taxon>
        <taxon>Burkholderia</taxon>
        <taxon>Burkholderia cepacia complex</taxon>
    </lineage>
</organism>
<keyword evidence="3" id="KW-1029">Fimbrium biogenesis</keyword>
<evidence type="ECO:0000256" key="3">
    <source>
        <dbReference type="ARBA" id="ARBA00022558"/>
    </source>
</evidence>
<dbReference type="InterPro" id="IPR013783">
    <property type="entry name" value="Ig-like_fold"/>
</dbReference>
<dbReference type="InterPro" id="IPR050643">
    <property type="entry name" value="Periplasmic_pilus_chap"/>
</dbReference>
<dbReference type="Gene3D" id="2.60.40.10">
    <property type="entry name" value="Immunoglobulins"/>
    <property type="match status" value="2"/>
</dbReference>
<dbReference type="GO" id="GO:0071555">
    <property type="term" value="P:cell wall organization"/>
    <property type="evidence" value="ECO:0007669"/>
    <property type="project" value="InterPro"/>
</dbReference>
<gene>
    <name evidence="12" type="ORF">BPA30113_00930</name>
</gene>
<dbReference type="Proteomes" id="UP000494330">
    <property type="component" value="Unassembled WGS sequence"/>
</dbReference>
<evidence type="ECO:0000256" key="1">
    <source>
        <dbReference type="ARBA" id="ARBA00004418"/>
    </source>
</evidence>
<keyword evidence="5" id="KW-0574">Periplasm</keyword>
<evidence type="ECO:0000256" key="6">
    <source>
        <dbReference type="ARBA" id="ARBA00023186"/>
    </source>
</evidence>
<dbReference type="AlphaFoldDB" id="A0A6P2I587"/>
<dbReference type="InterPro" id="IPR008962">
    <property type="entry name" value="PapD-like_sf"/>
</dbReference>
<keyword evidence="4" id="KW-0732">Signal</keyword>
<evidence type="ECO:0000256" key="7">
    <source>
        <dbReference type="ARBA" id="ARBA00023319"/>
    </source>
</evidence>
<dbReference type="PANTHER" id="PTHR30251">
    <property type="entry name" value="PILUS ASSEMBLY CHAPERONE"/>
    <property type="match status" value="1"/>
</dbReference>
<accession>A0A6P2I587</accession>
<evidence type="ECO:0000256" key="2">
    <source>
        <dbReference type="ARBA" id="ARBA00007399"/>
    </source>
</evidence>